<keyword evidence="1" id="KW-0812">Transmembrane</keyword>
<keyword evidence="1" id="KW-1133">Transmembrane helix</keyword>
<keyword evidence="1" id="KW-0472">Membrane</keyword>
<sequence length="55" mass="6259">MRIRVFTIRVLLGVFFALFLARFFFPQAPPAMIGILAILLIFSAYVLEALKKKGE</sequence>
<evidence type="ECO:0000256" key="1">
    <source>
        <dbReference type="SAM" id="Phobius"/>
    </source>
</evidence>
<evidence type="ECO:0000313" key="2">
    <source>
        <dbReference type="EMBL" id="SMC18807.1"/>
    </source>
</evidence>
<protein>
    <submittedName>
        <fullName evidence="2">Uncharacterized protein</fullName>
    </submittedName>
</protein>
<proteinExistence type="predicted"/>
<gene>
    <name evidence="2" type="ORF">SAMN02746041_00536</name>
</gene>
<dbReference type="Proteomes" id="UP000192783">
    <property type="component" value="Unassembled WGS sequence"/>
</dbReference>
<feature type="transmembrane region" description="Helical" evidence="1">
    <location>
        <begin position="7"/>
        <end position="25"/>
    </location>
</feature>
<name>A0A1W1X4L6_9BACT</name>
<dbReference type="STRING" id="1121390.SAMN02746041_00536"/>
<dbReference type="AlphaFoldDB" id="A0A1W1X4L6"/>
<organism evidence="2 3">
    <name type="scientific">Desulfacinum hydrothermale DSM 13146</name>
    <dbReference type="NCBI Taxonomy" id="1121390"/>
    <lineage>
        <taxon>Bacteria</taxon>
        <taxon>Pseudomonadati</taxon>
        <taxon>Thermodesulfobacteriota</taxon>
        <taxon>Syntrophobacteria</taxon>
        <taxon>Syntrophobacterales</taxon>
        <taxon>Syntrophobacteraceae</taxon>
        <taxon>Desulfacinum</taxon>
    </lineage>
</organism>
<evidence type="ECO:0000313" key="3">
    <source>
        <dbReference type="Proteomes" id="UP000192783"/>
    </source>
</evidence>
<reference evidence="2 3" key="1">
    <citation type="submission" date="2017-04" db="EMBL/GenBank/DDBJ databases">
        <authorList>
            <person name="Afonso C.L."/>
            <person name="Miller P.J."/>
            <person name="Scott M.A."/>
            <person name="Spackman E."/>
            <person name="Goraichik I."/>
            <person name="Dimitrov K.M."/>
            <person name="Suarez D.L."/>
            <person name="Swayne D.E."/>
        </authorList>
    </citation>
    <scope>NUCLEOTIDE SEQUENCE [LARGE SCALE GENOMIC DNA]</scope>
    <source>
        <strain evidence="2 3">DSM 13146</strain>
    </source>
</reference>
<keyword evidence="3" id="KW-1185">Reference proteome</keyword>
<feature type="transmembrane region" description="Helical" evidence="1">
    <location>
        <begin position="31"/>
        <end position="50"/>
    </location>
</feature>
<dbReference type="EMBL" id="FWXF01000002">
    <property type="protein sequence ID" value="SMC18807.1"/>
    <property type="molecule type" value="Genomic_DNA"/>
</dbReference>
<accession>A0A1W1X4L6</accession>